<organism evidence="1 2">
    <name type="scientific">Calocera cornea HHB12733</name>
    <dbReference type="NCBI Taxonomy" id="1353952"/>
    <lineage>
        <taxon>Eukaryota</taxon>
        <taxon>Fungi</taxon>
        <taxon>Dikarya</taxon>
        <taxon>Basidiomycota</taxon>
        <taxon>Agaricomycotina</taxon>
        <taxon>Dacrymycetes</taxon>
        <taxon>Dacrymycetales</taxon>
        <taxon>Dacrymycetaceae</taxon>
        <taxon>Calocera</taxon>
    </lineage>
</organism>
<reference evidence="1 2" key="1">
    <citation type="journal article" date="2016" name="Mol. Biol. Evol.">
        <title>Comparative Genomics of Early-Diverging Mushroom-Forming Fungi Provides Insights into the Origins of Lignocellulose Decay Capabilities.</title>
        <authorList>
            <person name="Nagy L.G."/>
            <person name="Riley R."/>
            <person name="Tritt A."/>
            <person name="Adam C."/>
            <person name="Daum C."/>
            <person name="Floudas D."/>
            <person name="Sun H."/>
            <person name="Yadav J.S."/>
            <person name="Pangilinan J."/>
            <person name="Larsson K.H."/>
            <person name="Matsuura K."/>
            <person name="Barry K."/>
            <person name="Labutti K."/>
            <person name="Kuo R."/>
            <person name="Ohm R.A."/>
            <person name="Bhattacharya S.S."/>
            <person name="Shirouzu T."/>
            <person name="Yoshinaga Y."/>
            <person name="Martin F.M."/>
            <person name="Grigoriev I.V."/>
            <person name="Hibbett D.S."/>
        </authorList>
    </citation>
    <scope>NUCLEOTIDE SEQUENCE [LARGE SCALE GENOMIC DNA]</scope>
    <source>
        <strain evidence="1 2">HHB12733</strain>
    </source>
</reference>
<dbReference type="Proteomes" id="UP000076842">
    <property type="component" value="Unassembled WGS sequence"/>
</dbReference>
<name>A0A165E5U8_9BASI</name>
<sequence length="141" mass="16660">MVARGWHMQGVWIPLEDLQEWWAQQPEDEMMYGWNPRNSGEISLGLSKRLKSGFGITMKDPKTQENADYCDIWVYKRPSTQAAYREVFFIRRLLPGLMKPAQTVRESDKRFINKLRHAGFKKMTFAMLEFALDGQREVERD</sequence>
<accession>A0A165E5U8</accession>
<dbReference type="EMBL" id="KV424020">
    <property type="protein sequence ID" value="KZT54159.1"/>
    <property type="molecule type" value="Genomic_DNA"/>
</dbReference>
<dbReference type="InParanoid" id="A0A165E5U8"/>
<protein>
    <submittedName>
        <fullName evidence="1">Uncharacterized protein</fullName>
    </submittedName>
</protein>
<gene>
    <name evidence="1" type="ORF">CALCODRAFT_20571</name>
</gene>
<dbReference type="AlphaFoldDB" id="A0A165E5U8"/>
<keyword evidence="2" id="KW-1185">Reference proteome</keyword>
<evidence type="ECO:0000313" key="2">
    <source>
        <dbReference type="Proteomes" id="UP000076842"/>
    </source>
</evidence>
<evidence type="ECO:0000313" key="1">
    <source>
        <dbReference type="EMBL" id="KZT54159.1"/>
    </source>
</evidence>
<proteinExistence type="predicted"/>